<evidence type="ECO:0000313" key="2">
    <source>
        <dbReference type="EMBL" id="GEN07343.1"/>
    </source>
</evidence>
<evidence type="ECO:0000256" key="1">
    <source>
        <dbReference type="SAM" id="MobiDB-lite"/>
    </source>
</evidence>
<dbReference type="EMBL" id="FOIB01000004">
    <property type="protein sequence ID" value="SET95285.1"/>
    <property type="molecule type" value="Genomic_DNA"/>
</dbReference>
<name>A0A511T186_MYXFU</name>
<evidence type="ECO:0000313" key="5">
    <source>
        <dbReference type="Proteomes" id="UP000321514"/>
    </source>
</evidence>
<accession>A0A511T186</accession>
<dbReference type="EMBL" id="BJXR01000023">
    <property type="protein sequence ID" value="GEN07343.1"/>
    <property type="molecule type" value="Genomic_DNA"/>
</dbReference>
<sequence length="110" mass="12707">MSAPSAEWVSALQTMRSLFEREPTDKKSLRPWVDEAIALMRRLRTVQASFDLEEIVWHYLIDADIRVKDADYSQAQREVFESWLRDAEHALEAQPAEPEAGSRSTNNTSR</sequence>
<protein>
    <submittedName>
        <fullName evidence="2">Uncharacterized protein</fullName>
    </submittedName>
</protein>
<keyword evidence="4" id="KW-1185">Reference proteome</keyword>
<dbReference type="Proteomes" id="UP000321514">
    <property type="component" value="Unassembled WGS sequence"/>
</dbReference>
<gene>
    <name evidence="2" type="ORF">MFU01_23800</name>
    <name evidence="3" type="ORF">SAMN05443572_10437</name>
</gene>
<evidence type="ECO:0000313" key="4">
    <source>
        <dbReference type="Proteomes" id="UP000183760"/>
    </source>
</evidence>
<dbReference type="AlphaFoldDB" id="A0A511T186"/>
<organism evidence="2 5">
    <name type="scientific">Myxococcus fulvus</name>
    <dbReference type="NCBI Taxonomy" id="33"/>
    <lineage>
        <taxon>Bacteria</taxon>
        <taxon>Pseudomonadati</taxon>
        <taxon>Myxococcota</taxon>
        <taxon>Myxococcia</taxon>
        <taxon>Myxococcales</taxon>
        <taxon>Cystobacterineae</taxon>
        <taxon>Myxococcaceae</taxon>
        <taxon>Myxococcus</taxon>
    </lineage>
</organism>
<dbReference type="RefSeq" id="WP_143097125.1">
    <property type="nucleotide sequence ID" value="NZ_FOIB01000004.1"/>
</dbReference>
<feature type="region of interest" description="Disordered" evidence="1">
    <location>
        <begin position="91"/>
        <end position="110"/>
    </location>
</feature>
<reference evidence="2 5" key="2">
    <citation type="submission" date="2019-07" db="EMBL/GenBank/DDBJ databases">
        <title>Whole genome shotgun sequence of Myxococcus fulvus NBRC 100333.</title>
        <authorList>
            <person name="Hosoyama A."/>
            <person name="Uohara A."/>
            <person name="Ohji S."/>
            <person name="Ichikawa N."/>
        </authorList>
    </citation>
    <scope>NUCLEOTIDE SEQUENCE [LARGE SCALE GENOMIC DNA]</scope>
    <source>
        <strain evidence="2 5">NBRC 100333</strain>
    </source>
</reference>
<dbReference type="Proteomes" id="UP000183760">
    <property type="component" value="Unassembled WGS sequence"/>
</dbReference>
<reference evidence="3 4" key="1">
    <citation type="submission" date="2016-10" db="EMBL/GenBank/DDBJ databases">
        <authorList>
            <person name="Varghese N."/>
            <person name="Submissions S."/>
        </authorList>
    </citation>
    <scope>NUCLEOTIDE SEQUENCE [LARGE SCALE GENOMIC DNA]</scope>
    <source>
        <strain evidence="3 4">DSM 16525</strain>
    </source>
</reference>
<evidence type="ECO:0000313" key="3">
    <source>
        <dbReference type="EMBL" id="SET95285.1"/>
    </source>
</evidence>
<proteinExistence type="predicted"/>
<comment type="caution">
    <text evidence="2">The sequence shown here is derived from an EMBL/GenBank/DDBJ whole genome shotgun (WGS) entry which is preliminary data.</text>
</comment>